<dbReference type="Gene3D" id="3.30.40.10">
    <property type="entry name" value="Zinc/RING finger domain, C3HC4 (zinc finger)"/>
    <property type="match status" value="1"/>
</dbReference>
<organism evidence="5 6">
    <name type="scientific">Dunaliella salina</name>
    <name type="common">Green alga</name>
    <name type="synonym">Protococcus salinus</name>
    <dbReference type="NCBI Taxonomy" id="3046"/>
    <lineage>
        <taxon>Eukaryota</taxon>
        <taxon>Viridiplantae</taxon>
        <taxon>Chlorophyta</taxon>
        <taxon>core chlorophytes</taxon>
        <taxon>Chlorophyceae</taxon>
        <taxon>CS clade</taxon>
        <taxon>Chlamydomonadales</taxon>
        <taxon>Dunaliellaceae</taxon>
        <taxon>Dunaliella</taxon>
    </lineage>
</organism>
<accession>A0ABQ7GJ74</accession>
<protein>
    <recommendedName>
        <fullName evidence="4">PHD-type domain-containing protein</fullName>
    </recommendedName>
</protein>
<sequence length="173" mass="17803">MGAKIQCTSCYTAYHPLCARMAGLQMEMVEPPPGAVDAGLQIISYCPKHCRPQPHLSGVQPLRDSGSGAFGDGSGLWNAQPFPIPPAVSTPQCPAGCARAQALINWERERHGTGAGCTSVQGFWMPGPDAPLAPGGGPFAGGFGGLGMWGEDWVRPRVSAALPFAGGLGGFGV</sequence>
<feature type="domain" description="PHD-type" evidence="4">
    <location>
        <begin position="1"/>
        <end position="50"/>
    </location>
</feature>
<dbReference type="InterPro" id="IPR013083">
    <property type="entry name" value="Znf_RING/FYVE/PHD"/>
</dbReference>
<keyword evidence="1" id="KW-0479">Metal-binding</keyword>
<keyword evidence="2" id="KW-0863">Zinc-finger</keyword>
<dbReference type="Proteomes" id="UP000815325">
    <property type="component" value="Unassembled WGS sequence"/>
</dbReference>
<dbReference type="PROSITE" id="PS51805">
    <property type="entry name" value="EPHD"/>
    <property type="match status" value="1"/>
</dbReference>
<dbReference type="InterPro" id="IPR034732">
    <property type="entry name" value="EPHD"/>
</dbReference>
<evidence type="ECO:0000259" key="4">
    <source>
        <dbReference type="PROSITE" id="PS51805"/>
    </source>
</evidence>
<dbReference type="PANTHER" id="PTHR13793">
    <property type="entry name" value="PHD FINGER PROTEINS"/>
    <property type="match status" value="1"/>
</dbReference>
<evidence type="ECO:0000313" key="6">
    <source>
        <dbReference type="Proteomes" id="UP000815325"/>
    </source>
</evidence>
<dbReference type="EMBL" id="MU069743">
    <property type="protein sequence ID" value="KAF5834664.1"/>
    <property type="molecule type" value="Genomic_DNA"/>
</dbReference>
<gene>
    <name evidence="5" type="ORF">DUNSADRAFT_8546</name>
</gene>
<dbReference type="Pfam" id="PF13832">
    <property type="entry name" value="zf-HC5HC2H_2"/>
    <property type="match status" value="1"/>
</dbReference>
<comment type="caution">
    <text evidence="5">The sequence shown here is derived from an EMBL/GenBank/DDBJ whole genome shotgun (WGS) entry which is preliminary data.</text>
</comment>
<keyword evidence="6" id="KW-1185">Reference proteome</keyword>
<dbReference type="InterPro" id="IPR050701">
    <property type="entry name" value="Histone_Mod_Regulator"/>
</dbReference>
<keyword evidence="3" id="KW-0862">Zinc</keyword>
<evidence type="ECO:0000313" key="5">
    <source>
        <dbReference type="EMBL" id="KAF5834664.1"/>
    </source>
</evidence>
<name>A0ABQ7GJ74_DUNSA</name>
<dbReference type="PANTHER" id="PTHR13793:SF107">
    <property type="entry name" value="BROMODOMAIN-CONTAINING PROTEIN HOMOLOG"/>
    <property type="match status" value="1"/>
</dbReference>
<reference evidence="5" key="1">
    <citation type="submission" date="2017-08" db="EMBL/GenBank/DDBJ databases">
        <authorList>
            <person name="Polle J.E."/>
            <person name="Barry K."/>
            <person name="Cushman J."/>
            <person name="Schmutz J."/>
            <person name="Tran D."/>
            <person name="Hathwaick L.T."/>
            <person name="Yim W.C."/>
            <person name="Jenkins J."/>
            <person name="Mckie-Krisberg Z.M."/>
            <person name="Prochnik S."/>
            <person name="Lindquist E."/>
            <person name="Dockter R.B."/>
            <person name="Adam C."/>
            <person name="Molina H."/>
            <person name="Bunkerborg J."/>
            <person name="Jin E."/>
            <person name="Buchheim M."/>
            <person name="Magnuson J."/>
        </authorList>
    </citation>
    <scope>NUCLEOTIDE SEQUENCE</scope>
    <source>
        <strain evidence="5">CCAP 19/18</strain>
    </source>
</reference>
<proteinExistence type="predicted"/>
<evidence type="ECO:0000256" key="1">
    <source>
        <dbReference type="ARBA" id="ARBA00022723"/>
    </source>
</evidence>
<evidence type="ECO:0000256" key="2">
    <source>
        <dbReference type="ARBA" id="ARBA00022771"/>
    </source>
</evidence>
<evidence type="ECO:0000256" key="3">
    <source>
        <dbReference type="ARBA" id="ARBA00022833"/>
    </source>
</evidence>